<dbReference type="PANTHER" id="PTHR42732">
    <property type="entry name" value="BETA-GALACTOSIDASE"/>
    <property type="match status" value="1"/>
</dbReference>
<accession>A0A0E9LT75</accession>
<dbReference type="GO" id="GO:0004553">
    <property type="term" value="F:hydrolase activity, hydrolyzing O-glycosyl compounds"/>
    <property type="evidence" value="ECO:0007669"/>
    <property type="project" value="InterPro"/>
</dbReference>
<dbReference type="InterPro" id="IPR006104">
    <property type="entry name" value="Glyco_hydro_2_N"/>
</dbReference>
<name>A0A0E9LT75_9BACT</name>
<dbReference type="Pfam" id="PF00703">
    <property type="entry name" value="Glyco_hydro_2"/>
    <property type="match status" value="1"/>
</dbReference>
<dbReference type="STRING" id="1236989.JCM15548_1440"/>
<protein>
    <submittedName>
        <fullName evidence="7">Beta-galactosidase</fullName>
    </submittedName>
</protein>
<evidence type="ECO:0000256" key="2">
    <source>
        <dbReference type="ARBA" id="ARBA00022801"/>
    </source>
</evidence>
<feature type="domain" description="Glycoside hydrolase family 2 immunoglobulin-like beta-sandwich" evidence="4">
    <location>
        <begin position="226"/>
        <end position="332"/>
    </location>
</feature>
<organism evidence="7 8">
    <name type="scientific">Geofilum rubicundum JCM 15548</name>
    <dbReference type="NCBI Taxonomy" id="1236989"/>
    <lineage>
        <taxon>Bacteria</taxon>
        <taxon>Pseudomonadati</taxon>
        <taxon>Bacteroidota</taxon>
        <taxon>Bacteroidia</taxon>
        <taxon>Marinilabiliales</taxon>
        <taxon>Marinilabiliaceae</taxon>
        <taxon>Geofilum</taxon>
    </lineage>
</organism>
<dbReference type="InterPro" id="IPR006102">
    <property type="entry name" value="Ig-like_GH2"/>
</dbReference>
<evidence type="ECO:0000256" key="1">
    <source>
        <dbReference type="ARBA" id="ARBA00007401"/>
    </source>
</evidence>
<dbReference type="InterPro" id="IPR008979">
    <property type="entry name" value="Galactose-bd-like_sf"/>
</dbReference>
<dbReference type="Pfam" id="PF02836">
    <property type="entry name" value="Glyco_hydro_2_C"/>
    <property type="match status" value="1"/>
</dbReference>
<dbReference type="Gene3D" id="2.60.40.10">
    <property type="entry name" value="Immunoglobulins"/>
    <property type="match status" value="1"/>
</dbReference>
<evidence type="ECO:0000259" key="5">
    <source>
        <dbReference type="Pfam" id="PF02836"/>
    </source>
</evidence>
<evidence type="ECO:0000259" key="4">
    <source>
        <dbReference type="Pfam" id="PF00703"/>
    </source>
</evidence>
<dbReference type="InterPro" id="IPR051913">
    <property type="entry name" value="GH2_Domain-Containing"/>
</dbReference>
<keyword evidence="3" id="KW-0326">Glycosidase</keyword>
<dbReference type="AlphaFoldDB" id="A0A0E9LT75"/>
<dbReference type="InterPro" id="IPR006103">
    <property type="entry name" value="Glyco_hydro_2_cat"/>
</dbReference>
<dbReference type="GO" id="GO:0005975">
    <property type="term" value="P:carbohydrate metabolic process"/>
    <property type="evidence" value="ECO:0007669"/>
    <property type="project" value="InterPro"/>
</dbReference>
<dbReference type="InterPro" id="IPR013783">
    <property type="entry name" value="Ig-like_fold"/>
</dbReference>
<gene>
    <name evidence="7" type="ORF">JCM15548_1440</name>
</gene>
<evidence type="ECO:0000256" key="3">
    <source>
        <dbReference type="ARBA" id="ARBA00023295"/>
    </source>
</evidence>
<dbReference type="SUPFAM" id="SSF49785">
    <property type="entry name" value="Galactose-binding domain-like"/>
    <property type="match status" value="1"/>
</dbReference>
<dbReference type="InterPro" id="IPR017853">
    <property type="entry name" value="GH"/>
</dbReference>
<dbReference type="Pfam" id="PF02837">
    <property type="entry name" value="Glyco_hydro_2_N"/>
    <property type="match status" value="1"/>
</dbReference>
<dbReference type="PANTHER" id="PTHR42732:SF1">
    <property type="entry name" value="BETA-MANNOSIDASE"/>
    <property type="match status" value="1"/>
</dbReference>
<sequence length="952" mass="107138">MGQRVDKVKRNKGVWYLAPGVKSHLFRLNLWGILFSVLSMASSCSSDVRQIDLSGNWGFALDSTDVGVSDKWFENELSGSVKLPGTLDDAGIGTPNTLMPKLEKPQVLRLTRKHSYTGPVWYQKKVLIPENWKGKNISLKLGRVIWESRVWINDQPVGSQESLIAPHYYDLSQVLTPGEHLITIRIDNRKKHSISVREMAHAYTNETQIIWNGVIGDLNLTASDPVFVSNIQVYPDVDNQNCRVVCQVSNQTSQEVRGVLNIWSQLKGGSDALSSLNREVSLAPGQQMVEFIYPMGDDIKLWDEFNPNLYVMHASIEGDGFADQHTTTFGMRQITNNDAKFQINGRRLFLRGTLECNIFPLTGHPPMDKAGWEKVFTTAREWGLNHLRFHSWCPPKAAFEVADEMGFYLQPELPVWTLDIGEDMPTVAFLKDEADRMIREYGNHPSFSFWCLGNELQGDFEILESILLDLKDRDKRHLYATTAYTFQEGHGKWPEPHDDYFTTQITKKGWVRGQGLFDTEYPSFDKKYTSSIEGLPVPLVTHEIGQYAVFPNLREIDKYTGVLEPLNFKAVREDMQQKGLLDRADDYLKATGKFAAILYKEEIERAIKSDGLSGYQLLDLHDFPGQGTALVGLLDAFWENKGVISSEEYRQFSAPVVPFANFPKAVYLNNEEFSAVLAVSNYSDTILPGGEISWELTSTMSDFRESGIVKAPEINIGANSDLGTISAKLNEINKAEKLNLEVTVGDYANSWDVWVYPAELNTVMGDVLYTRDLSEASKALDEGRKVLFNPDFNKINGLEGKFVPVFWSPVHFPNQAGTMGLLCDPTHAAFNDFPTDAHSNWQWWDLCKQSRVVSIDSIPGADPILINIDNFNRNSSLSSIFETKVGTGKLLFCTMDLSTDMSNRPVARQLLHSLLNYVKGESFHPSGDASINEIVSLISRSESDINNGSIYD</sequence>
<evidence type="ECO:0000313" key="7">
    <source>
        <dbReference type="EMBL" id="GAO28356.1"/>
    </source>
</evidence>
<reference evidence="7 8" key="1">
    <citation type="journal article" date="2015" name="Microbes Environ.">
        <title>Distribution and evolution of nitrogen fixation genes in the phylum bacteroidetes.</title>
        <authorList>
            <person name="Inoue J."/>
            <person name="Oshima K."/>
            <person name="Suda W."/>
            <person name="Sakamoto M."/>
            <person name="Iino T."/>
            <person name="Noda S."/>
            <person name="Hongoh Y."/>
            <person name="Hattori M."/>
            <person name="Ohkuma M."/>
        </authorList>
    </citation>
    <scope>NUCLEOTIDE SEQUENCE [LARGE SCALE GENOMIC DNA]</scope>
    <source>
        <strain evidence="7">JCM 15548</strain>
    </source>
</reference>
<dbReference type="SUPFAM" id="SSF51445">
    <property type="entry name" value="(Trans)glycosidases"/>
    <property type="match status" value="1"/>
</dbReference>
<dbReference type="SUPFAM" id="SSF49303">
    <property type="entry name" value="beta-Galactosidase/glucuronidase domain"/>
    <property type="match status" value="1"/>
</dbReference>
<feature type="domain" description="Glycoside hydrolase family 2 catalytic" evidence="5">
    <location>
        <begin position="337"/>
        <end position="456"/>
    </location>
</feature>
<dbReference type="Gene3D" id="2.60.120.260">
    <property type="entry name" value="Galactose-binding domain-like"/>
    <property type="match status" value="1"/>
</dbReference>
<evidence type="ECO:0000259" key="6">
    <source>
        <dbReference type="Pfam" id="PF02837"/>
    </source>
</evidence>
<dbReference type="InterPro" id="IPR036156">
    <property type="entry name" value="Beta-gal/glucu_dom_sf"/>
</dbReference>
<comment type="caution">
    <text evidence="7">The sequence shown here is derived from an EMBL/GenBank/DDBJ whole genome shotgun (WGS) entry which is preliminary data.</text>
</comment>
<dbReference type="RefSeq" id="WP_083984923.1">
    <property type="nucleotide sequence ID" value="NZ_BAZW01000002.1"/>
</dbReference>
<keyword evidence="2" id="KW-0378">Hydrolase</keyword>
<evidence type="ECO:0000313" key="8">
    <source>
        <dbReference type="Proteomes" id="UP000032900"/>
    </source>
</evidence>
<comment type="similarity">
    <text evidence="1">Belongs to the glycosyl hydrolase 2 family.</text>
</comment>
<proteinExistence type="inferred from homology"/>
<feature type="domain" description="Glycosyl hydrolases family 2 sugar binding" evidence="6">
    <location>
        <begin position="53"/>
        <end position="186"/>
    </location>
</feature>
<keyword evidence="8" id="KW-1185">Reference proteome</keyword>
<dbReference type="EMBL" id="BAZW01000002">
    <property type="protein sequence ID" value="GAO28356.1"/>
    <property type="molecule type" value="Genomic_DNA"/>
</dbReference>
<dbReference type="Proteomes" id="UP000032900">
    <property type="component" value="Unassembled WGS sequence"/>
</dbReference>
<dbReference type="Gene3D" id="3.20.20.80">
    <property type="entry name" value="Glycosidases"/>
    <property type="match status" value="1"/>
</dbReference>